<evidence type="ECO:0000313" key="13">
    <source>
        <dbReference type="Proteomes" id="UP000181728"/>
    </source>
</evidence>
<keyword evidence="6 7" id="KW-0326">Glycosidase</keyword>
<gene>
    <name evidence="11" type="ORF">ATX59_09035</name>
    <name evidence="10" type="ORF">GA838_08095</name>
    <name evidence="12" type="ORF">OENI_1856</name>
</gene>
<dbReference type="AlphaFoldDB" id="A0A6N3ZZH0"/>
<dbReference type="Pfam" id="PF01915">
    <property type="entry name" value="Glyco_hydro_3_C"/>
    <property type="match status" value="1"/>
</dbReference>
<dbReference type="Gene3D" id="3.20.20.300">
    <property type="entry name" value="Glycoside hydrolase, family 3, N-terminal domain"/>
    <property type="match status" value="1"/>
</dbReference>
<dbReference type="EC" id="3.2.1.21" evidence="3"/>
<evidence type="ECO:0000313" key="14">
    <source>
        <dbReference type="Proteomes" id="UP000294726"/>
    </source>
</evidence>
<evidence type="ECO:0000256" key="8">
    <source>
        <dbReference type="SAM" id="Coils"/>
    </source>
</evidence>
<dbReference type="Proteomes" id="UP000294726">
    <property type="component" value="Chromosome"/>
</dbReference>
<protein>
    <recommendedName>
        <fullName evidence="3">beta-glucosidase</fullName>
        <ecNumber evidence="3">3.2.1.21</ecNumber>
    </recommendedName>
</protein>
<keyword evidence="8" id="KW-0175">Coiled coil</keyword>
<evidence type="ECO:0000256" key="2">
    <source>
        <dbReference type="ARBA" id="ARBA00005336"/>
    </source>
</evidence>
<dbReference type="Pfam" id="PF00933">
    <property type="entry name" value="Glyco_hydro_3"/>
    <property type="match status" value="1"/>
</dbReference>
<name>A0A6N3ZZH0_OENOE</name>
<proteinExistence type="inferred from homology"/>
<evidence type="ECO:0000313" key="10">
    <source>
        <dbReference type="EMBL" id="MDV7715694.1"/>
    </source>
</evidence>
<dbReference type="SUPFAM" id="SSF52279">
    <property type="entry name" value="Beta-D-glucan exohydrolase, C-terminal domain"/>
    <property type="match status" value="1"/>
</dbReference>
<dbReference type="InterPro" id="IPR036881">
    <property type="entry name" value="Glyco_hydro_3_C_sf"/>
</dbReference>
<dbReference type="InterPro" id="IPR051915">
    <property type="entry name" value="Cellulose_Degrad_GH3"/>
</dbReference>
<dbReference type="EMBL" id="WERV01000006">
    <property type="protein sequence ID" value="MDV7715694.1"/>
    <property type="molecule type" value="Genomic_DNA"/>
</dbReference>
<evidence type="ECO:0000256" key="6">
    <source>
        <dbReference type="ARBA" id="ARBA00023295"/>
    </source>
</evidence>
<dbReference type="InterPro" id="IPR013783">
    <property type="entry name" value="Ig-like_fold"/>
</dbReference>
<evidence type="ECO:0000256" key="7">
    <source>
        <dbReference type="RuleBase" id="RU361161"/>
    </source>
</evidence>
<dbReference type="GO" id="GO:0009251">
    <property type="term" value="P:glucan catabolic process"/>
    <property type="evidence" value="ECO:0007669"/>
    <property type="project" value="TreeGrafter"/>
</dbReference>
<dbReference type="SUPFAM" id="SSF51445">
    <property type="entry name" value="(Trans)glycosidases"/>
    <property type="match status" value="1"/>
</dbReference>
<evidence type="ECO:0000256" key="1">
    <source>
        <dbReference type="ARBA" id="ARBA00000448"/>
    </source>
</evidence>
<dbReference type="InterPro" id="IPR036962">
    <property type="entry name" value="Glyco_hydro_3_N_sf"/>
</dbReference>
<dbReference type="Gene3D" id="3.40.50.1700">
    <property type="entry name" value="Glycoside hydrolase family 3 C-terminal domain"/>
    <property type="match status" value="1"/>
</dbReference>
<dbReference type="PROSITE" id="PS00775">
    <property type="entry name" value="GLYCOSYL_HYDROL_F3"/>
    <property type="match status" value="1"/>
</dbReference>
<dbReference type="EMBL" id="LR031358">
    <property type="protein sequence ID" value="VDB99293.1"/>
    <property type="molecule type" value="Genomic_DNA"/>
</dbReference>
<dbReference type="PANTHER" id="PTHR30620">
    <property type="entry name" value="PERIPLASMIC BETA-GLUCOSIDASE-RELATED"/>
    <property type="match status" value="1"/>
</dbReference>
<feature type="domain" description="Fibronectin type III-like" evidence="9">
    <location>
        <begin position="640"/>
        <end position="709"/>
    </location>
</feature>
<dbReference type="Proteomes" id="UP000181728">
    <property type="component" value="Unassembled WGS sequence"/>
</dbReference>
<evidence type="ECO:0000259" key="9">
    <source>
        <dbReference type="SMART" id="SM01217"/>
    </source>
</evidence>
<reference evidence="12 14" key="2">
    <citation type="submission" date="2018-08" db="EMBL/GenBank/DDBJ databases">
        <authorList>
            <person name="Lorentzen P. G. S. M."/>
        </authorList>
    </citation>
    <scope>NUCLEOTIDE SEQUENCE [LARGE SCALE GENOMIC DNA]</scope>
    <source>
        <strain evidence="12 14">CRBO_1381</strain>
    </source>
</reference>
<dbReference type="Pfam" id="PF14310">
    <property type="entry name" value="Fn3-like"/>
    <property type="match status" value="1"/>
</dbReference>
<keyword evidence="5 7" id="KW-0378">Hydrolase</keyword>
<evidence type="ECO:0000313" key="11">
    <source>
        <dbReference type="EMBL" id="OIM20455.1"/>
    </source>
</evidence>
<evidence type="ECO:0000313" key="12">
    <source>
        <dbReference type="EMBL" id="VDB99293.1"/>
    </source>
</evidence>
<dbReference type="InterPro" id="IPR017853">
    <property type="entry name" value="GH"/>
</dbReference>
<dbReference type="InterPro" id="IPR001764">
    <property type="entry name" value="Glyco_hydro_3_N"/>
</dbReference>
<sequence>MPSIYVKQLLSEMTLKEKIAQLQQISGDFFGDDGSPITGPLSTYKVSKMQLYNIGSVLGVSGAENVLKIQREYLKNNRLHIPLIFMADIIHGYKTIFPIPLALGSTWDPELVKRVAQVSAAEASSSGIDVTFSPMVDLVRDPRWGRVMESTGEDPYLNSLFAESFVDGYQGKLPVDQKHVAATVKHFAAYGAPEAGREYNTVDMSEWRFREQYLPAYQKAIESKALLVMTSFNILFGIPATGNNYLMRKILRKELGFNGVLISDWNAINEMISHGVASGSEEAAEKAIQAGTDIDMMSFAFLGSLEKLAIKNEEVRNLIDEATTRVLSLKETLGLFDDPYRGVETAKEQQIVLSQENLLLAKKAAEEATVLLKNEHKLLPLDSNNTIALIGSKANTGDLLGNWSWKGDPVSTQTIKSALEDNFDNILFETGYDIKLGENNLSLNEQALSSAKKQDVILYVAGLSSSQSGEASSMTNISLPKAQLDLLRKLSKLHKPIITIVITGRPLDLTEVDHLSDAILLPWFPGTAGALAIADIVSGKTNPTGRLSMTFPKSVGQIPIYYNHYNTGRPLTETLEDRNNAYLSKYIDSSNDPLYPFGFGLSYSDYNLKNLQLSKKEFTVDESITASVMVENNSKIAGTATVQWYIRDLVGEVVRPVKELKHFQRVQLGAAAKETVFFTISKGDLTYVHSDFTQSSDAGIFKLFVGFSSQTELETSFLFKN</sequence>
<dbReference type="InterPro" id="IPR026891">
    <property type="entry name" value="Fn3-like"/>
</dbReference>
<accession>A0A6N3ZZH0</accession>
<evidence type="ECO:0000256" key="4">
    <source>
        <dbReference type="ARBA" id="ARBA00022729"/>
    </source>
</evidence>
<feature type="coiled-coil region" evidence="8">
    <location>
        <begin position="305"/>
        <end position="332"/>
    </location>
</feature>
<dbReference type="EMBL" id="MLOK01000058">
    <property type="protein sequence ID" value="OIM20455.1"/>
    <property type="molecule type" value="Genomic_DNA"/>
</dbReference>
<dbReference type="SMART" id="SM01217">
    <property type="entry name" value="Fn3_like"/>
    <property type="match status" value="1"/>
</dbReference>
<keyword evidence="4" id="KW-0732">Signal</keyword>
<reference evidence="11 13" key="1">
    <citation type="journal article" date="2016" name="BMC Genomics">
        <title>Consensus pan-genome assembly of the specialised wine bacterium Oenococcus oeni.</title>
        <authorList>
            <person name="Sternes P.R."/>
            <person name="Borneman A.R."/>
        </authorList>
    </citation>
    <scope>NUCLEOTIDE SEQUENCE [LARGE SCALE GENOMIC DNA]</scope>
    <source>
        <strain evidence="11 13">AWRIB661</strain>
    </source>
</reference>
<dbReference type="PRINTS" id="PR00133">
    <property type="entry name" value="GLHYDRLASE3"/>
</dbReference>
<organism evidence="11 13">
    <name type="scientific">Oenococcus oeni</name>
    <name type="common">Leuconostoc oenos</name>
    <dbReference type="NCBI Taxonomy" id="1247"/>
    <lineage>
        <taxon>Bacteria</taxon>
        <taxon>Bacillati</taxon>
        <taxon>Bacillota</taxon>
        <taxon>Bacilli</taxon>
        <taxon>Lactobacillales</taxon>
        <taxon>Lactobacillaceae</taxon>
        <taxon>Oenococcus</taxon>
    </lineage>
</organism>
<dbReference type="PANTHER" id="PTHR30620:SF16">
    <property type="entry name" value="LYSOSOMAL BETA GLUCOSIDASE"/>
    <property type="match status" value="1"/>
</dbReference>
<evidence type="ECO:0000256" key="3">
    <source>
        <dbReference type="ARBA" id="ARBA00012744"/>
    </source>
</evidence>
<dbReference type="GO" id="GO:0008422">
    <property type="term" value="F:beta-glucosidase activity"/>
    <property type="evidence" value="ECO:0007669"/>
    <property type="project" value="UniProtKB-EC"/>
</dbReference>
<dbReference type="RefSeq" id="WP_071419510.1">
    <property type="nucleotide sequence ID" value="NZ_LR031358.1"/>
</dbReference>
<dbReference type="Proteomes" id="UP001281024">
    <property type="component" value="Unassembled WGS sequence"/>
</dbReference>
<dbReference type="Gene3D" id="2.60.40.10">
    <property type="entry name" value="Immunoglobulins"/>
    <property type="match status" value="1"/>
</dbReference>
<comment type="similarity">
    <text evidence="2 7">Belongs to the glycosyl hydrolase 3 family.</text>
</comment>
<comment type="catalytic activity">
    <reaction evidence="1">
        <text>Hydrolysis of terminal, non-reducing beta-D-glucosyl residues with release of beta-D-glucose.</text>
        <dbReference type="EC" id="3.2.1.21"/>
    </reaction>
</comment>
<evidence type="ECO:0000256" key="5">
    <source>
        <dbReference type="ARBA" id="ARBA00022801"/>
    </source>
</evidence>
<dbReference type="InterPro" id="IPR019800">
    <property type="entry name" value="Glyco_hydro_3_AS"/>
</dbReference>
<reference evidence="10" key="3">
    <citation type="submission" date="2019-10" db="EMBL/GenBank/DDBJ databases">
        <title>Malate fermentation in French cider.</title>
        <authorList>
            <person name="Cousin F.J."/>
            <person name="Medina Fernandez S."/>
            <person name="Misery B."/>
            <person name="Laplace J.-M."/>
            <person name="Cretenet M."/>
        </authorList>
    </citation>
    <scope>NUCLEOTIDE SEQUENCE</scope>
    <source>
        <strain evidence="10">UCMA15129</strain>
    </source>
</reference>
<dbReference type="InterPro" id="IPR002772">
    <property type="entry name" value="Glyco_hydro_3_C"/>
</dbReference>